<gene>
    <name evidence="2" type="ORF">ODALV1_LOCUS24482</name>
</gene>
<keyword evidence="1" id="KW-1133">Transmembrane helix</keyword>
<feature type="transmembrane region" description="Helical" evidence="1">
    <location>
        <begin position="120"/>
        <end position="138"/>
    </location>
</feature>
<feature type="transmembrane region" description="Helical" evidence="1">
    <location>
        <begin position="444"/>
        <end position="463"/>
    </location>
</feature>
<evidence type="ECO:0008006" key="4">
    <source>
        <dbReference type="Google" id="ProtNLM"/>
    </source>
</evidence>
<feature type="transmembrane region" description="Helical" evidence="1">
    <location>
        <begin position="273"/>
        <end position="290"/>
    </location>
</feature>
<keyword evidence="1" id="KW-0812">Transmembrane</keyword>
<keyword evidence="3" id="KW-1185">Reference proteome</keyword>
<comment type="caution">
    <text evidence="2">The sequence shown here is derived from an EMBL/GenBank/DDBJ whole genome shotgun (WGS) entry which is preliminary data.</text>
</comment>
<feature type="transmembrane region" description="Helical" evidence="1">
    <location>
        <begin position="44"/>
        <end position="60"/>
    </location>
</feature>
<keyword evidence="1" id="KW-0472">Membrane</keyword>
<reference evidence="2 3" key="1">
    <citation type="submission" date="2024-08" db="EMBL/GenBank/DDBJ databases">
        <authorList>
            <person name="Cucini C."/>
            <person name="Frati F."/>
        </authorList>
    </citation>
    <scope>NUCLEOTIDE SEQUENCE [LARGE SCALE GENOMIC DNA]</scope>
</reference>
<feature type="transmembrane region" description="Helical" evidence="1">
    <location>
        <begin position="371"/>
        <end position="392"/>
    </location>
</feature>
<name>A0ABP1RP46_9HEXA</name>
<evidence type="ECO:0000313" key="2">
    <source>
        <dbReference type="EMBL" id="CAL8132125.1"/>
    </source>
</evidence>
<evidence type="ECO:0000256" key="1">
    <source>
        <dbReference type="SAM" id="Phobius"/>
    </source>
</evidence>
<protein>
    <recommendedName>
        <fullName evidence="4">Gustatory receptor</fullName>
    </recommendedName>
</protein>
<organism evidence="2 3">
    <name type="scientific">Orchesella dallaii</name>
    <dbReference type="NCBI Taxonomy" id="48710"/>
    <lineage>
        <taxon>Eukaryota</taxon>
        <taxon>Metazoa</taxon>
        <taxon>Ecdysozoa</taxon>
        <taxon>Arthropoda</taxon>
        <taxon>Hexapoda</taxon>
        <taxon>Collembola</taxon>
        <taxon>Entomobryomorpha</taxon>
        <taxon>Entomobryoidea</taxon>
        <taxon>Orchesellidae</taxon>
        <taxon>Orchesellinae</taxon>
        <taxon>Orchesella</taxon>
    </lineage>
</organism>
<feature type="transmembrane region" description="Helical" evidence="1">
    <location>
        <begin position="334"/>
        <end position="351"/>
    </location>
</feature>
<dbReference type="Proteomes" id="UP001642540">
    <property type="component" value="Unassembled WGS sequence"/>
</dbReference>
<proteinExistence type="predicted"/>
<dbReference type="EMBL" id="CAXLJM020000092">
    <property type="protein sequence ID" value="CAL8132125.1"/>
    <property type="molecule type" value="Genomic_DNA"/>
</dbReference>
<feature type="transmembrane region" description="Helical" evidence="1">
    <location>
        <begin position="176"/>
        <end position="195"/>
    </location>
</feature>
<feature type="transmembrane region" description="Helical" evidence="1">
    <location>
        <begin position="81"/>
        <end position="100"/>
    </location>
</feature>
<evidence type="ECO:0000313" key="3">
    <source>
        <dbReference type="Proteomes" id="UP001642540"/>
    </source>
</evidence>
<sequence length="464" mass="54254">MSRNVHHQNLFDKTLRTKTIQVETHNKDFYKQDECLAFTGKHQLFHWYFLAGFYTLIIPFKIRKRDDGTGWINDTWIFQKILCLLIWWPLSWVFSLSELLSRIVTFSTFNGYRPDQYFDLAYFILHLALQMKFYWVVITKRLKLQMLSNDVSAFSLFNPTELSVPLSSRVSKWTTILLNLYMVYMHLACIALVILRKLYFGTSLHSIIPISEQLLVAIKTGRKRFFLGEVETVNVTWITVNGTNMTNDIYTTENIVIGSVELTLQVIRLWNDSFMVVFFYGALPFTFWSASKRFQLFLSGINSSQNGSETESFDKEFNFIQADMILEKYRELRNLLGSLNSVWSTATFLYVLEMSLTMVVRVNHAVKSKYWLPVVYIGHLTVFLVVSLVMLAEGRRTNASFKQWLCDWYIREQVFAQRKNELEWLEKNLEVGPVGIGSVGAYEISYGFLAQMLVFTITVFLITF</sequence>
<accession>A0ABP1RP46</accession>